<keyword evidence="2" id="KW-1185">Reference proteome</keyword>
<reference evidence="1" key="1">
    <citation type="submission" date="2015-06" db="EMBL/GenBank/DDBJ databases">
        <authorList>
            <person name="Nguyen H."/>
        </authorList>
    </citation>
    <scope>NUCLEOTIDE SEQUENCE</scope>
    <source>
        <strain evidence="1">DAOM 180753</strain>
    </source>
</reference>
<organism evidence="1 2">
    <name type="scientific">Penicillium thymicola</name>
    <dbReference type="NCBI Taxonomy" id="293382"/>
    <lineage>
        <taxon>Eukaryota</taxon>
        <taxon>Fungi</taxon>
        <taxon>Dikarya</taxon>
        <taxon>Ascomycota</taxon>
        <taxon>Pezizomycotina</taxon>
        <taxon>Eurotiomycetes</taxon>
        <taxon>Eurotiomycetidae</taxon>
        <taxon>Eurotiales</taxon>
        <taxon>Aspergillaceae</taxon>
        <taxon>Penicillium</taxon>
    </lineage>
</organism>
<name>A0AAI9X6Q9_PENTH</name>
<dbReference type="AlphaFoldDB" id="A0AAI9X6Q9"/>
<accession>A0AAI9X6Q9</accession>
<proteinExistence type="predicted"/>
<protein>
    <submittedName>
        <fullName evidence="1">Uncharacterized protein</fullName>
    </submittedName>
</protein>
<comment type="caution">
    <text evidence="1">The sequence shown here is derived from an EMBL/GenBank/DDBJ whole genome shotgun (WGS) entry which is preliminary data.</text>
</comment>
<reference evidence="1" key="2">
    <citation type="journal article" date="2016" name="Fungal Biol.">
        <title>Ochratoxin A production by Penicillium thymicola.</title>
        <authorList>
            <person name="Nguyen H.D.T."/>
            <person name="McMullin D.R."/>
            <person name="Ponomareva E."/>
            <person name="Riley R."/>
            <person name="Pomraning K.R."/>
            <person name="Baker S.E."/>
            <person name="Seifert K.A."/>
        </authorList>
    </citation>
    <scope>NUCLEOTIDE SEQUENCE</scope>
    <source>
        <strain evidence="1">DAOM 180753</strain>
    </source>
</reference>
<gene>
    <name evidence="1" type="ORF">VN97_g7215</name>
</gene>
<evidence type="ECO:0000313" key="1">
    <source>
        <dbReference type="EMBL" id="KAJ9486131.1"/>
    </source>
</evidence>
<sequence length="68" mass="7721">MFCTPPISLPGLDPCVGIFPVRRLQGGTWIYLRRFGVYSGEQKGRALKHCISYLSCRRFYEGAQSQAH</sequence>
<dbReference type="EMBL" id="LACB01000226">
    <property type="protein sequence ID" value="KAJ9486131.1"/>
    <property type="molecule type" value="Genomic_DNA"/>
</dbReference>
<evidence type="ECO:0000313" key="2">
    <source>
        <dbReference type="Proteomes" id="UP001227192"/>
    </source>
</evidence>
<dbReference type="Proteomes" id="UP001227192">
    <property type="component" value="Unassembled WGS sequence"/>
</dbReference>